<accession>A0A2Z2HKE9</accession>
<evidence type="ECO:0000313" key="3">
    <source>
        <dbReference type="Proteomes" id="UP000249949"/>
    </source>
</evidence>
<keyword evidence="1" id="KW-0812">Transmembrane</keyword>
<name>A0A2Z2HKE9_9ARCH</name>
<protein>
    <submittedName>
        <fullName evidence="2">Uncharacterized protein</fullName>
    </submittedName>
</protein>
<sequence length="69" mass="7850">MDISSTKLPIILIVVLVGILVLQFATNDNSKPLIDPETCELYIMDSQINTKTYLNEFNQKCLEFKSLND</sequence>
<gene>
    <name evidence="2" type="ORF">NMSP_0634</name>
</gene>
<feature type="transmembrane region" description="Helical" evidence="1">
    <location>
        <begin position="6"/>
        <end position="25"/>
    </location>
</feature>
<evidence type="ECO:0000256" key="1">
    <source>
        <dbReference type="SAM" id="Phobius"/>
    </source>
</evidence>
<keyword evidence="1" id="KW-0472">Membrane</keyword>
<keyword evidence="3" id="KW-1185">Reference proteome</keyword>
<evidence type="ECO:0000313" key="2">
    <source>
        <dbReference type="EMBL" id="ARS64255.1"/>
    </source>
</evidence>
<reference evidence="2 3" key="1">
    <citation type="journal article" date="2017" name="Environ. Microbiol.">
        <title>Genome and epigenome of a novel marine Thaumarchaeota strain suggest viral infection, phosphorothioation DNA modification and multiple restriction systems.</title>
        <authorList>
            <person name="Ahlgren N.A."/>
            <person name="Chen Y."/>
            <person name="Needham D.M."/>
            <person name="Parada A.E."/>
            <person name="Sachdeva R."/>
            <person name="Trinh V."/>
            <person name="Chen T."/>
            <person name="Fuhrman J.A."/>
        </authorList>
    </citation>
    <scope>NUCLEOTIDE SEQUENCE [LARGE SCALE GENOMIC DNA]</scope>
    <source>
        <strain evidence="2 3">SPOT01</strain>
    </source>
</reference>
<proteinExistence type="predicted"/>
<organism evidence="2 3">
    <name type="scientific">Candidatus Nitrosomarinus catalinensis</name>
    <dbReference type="NCBI Taxonomy" id="1898749"/>
    <lineage>
        <taxon>Archaea</taxon>
        <taxon>Nitrososphaerota</taxon>
        <taxon>Nitrososphaeria</taxon>
        <taxon>Nitrosopumilales</taxon>
        <taxon>Nitrosopumilaceae</taxon>
        <taxon>Candidatus Nitrosomarinus</taxon>
    </lineage>
</organism>
<dbReference type="KEGG" id="nct:NMSP_0634"/>
<keyword evidence="1" id="KW-1133">Transmembrane helix</keyword>
<dbReference type="Proteomes" id="UP000249949">
    <property type="component" value="Chromosome"/>
</dbReference>
<dbReference type="AlphaFoldDB" id="A0A2Z2HKE9"/>
<dbReference type="EMBL" id="CP021324">
    <property type="protein sequence ID" value="ARS64255.1"/>
    <property type="molecule type" value="Genomic_DNA"/>
</dbReference>